<sequence>MAEFQNSESEQLVKRMRHEVTWSLDDLPRTVACAMNQGSDVTSMEFHPSRHTLLLVGTRNGESTLWEIGLRERLVSKPFEIWDIASCSAQFQDAIVKDSSVSITRVTWSPDGNSIGVAFSKHLIHLHTYQAPNDLGQLREIEAHIGGVNDIAFTYLKKRLCVVTCGDDKLIKVWNLNGQKLYTFEGHEAPVYSICPHHKQNIPFLFSNALDGKIKAWLYDNNGSRVDYDAPGHWCATMLFSSDGSRLFFCGTSKDGDSFLVEWNESEGAIKRTYSGFCEKSTGVVQFDTTQNHFLAAGEENQIKFWDVDNVAMLTSTDAEGGLPNLPRLRFNKEGNLLAVTTADNGFKILANAEGLRSLQAFPEQLQEALKADKTQSSAGGSTILQGQPKTQATKGPNRNGADPSRNIEKPRILEDLAHKANPWELSEIVDPPQCGVVTIPEGTDAPSRVTNCFT</sequence>
<dbReference type="InterPro" id="IPR027728">
    <property type="entry name" value="Topless_fam"/>
</dbReference>
<keyword evidence="1" id="KW-0853">WD repeat</keyword>
<comment type="caution">
    <text evidence="4">The sequence shown here is derived from an EMBL/GenBank/DDBJ whole genome shotgun (WGS) entry which is preliminary data.</text>
</comment>
<dbReference type="SMART" id="SM00320">
    <property type="entry name" value="WD40"/>
    <property type="match status" value="5"/>
</dbReference>
<organism evidence="4 5">
    <name type="scientific">Dioscorea zingiberensis</name>
    <dbReference type="NCBI Taxonomy" id="325984"/>
    <lineage>
        <taxon>Eukaryota</taxon>
        <taxon>Viridiplantae</taxon>
        <taxon>Streptophyta</taxon>
        <taxon>Embryophyta</taxon>
        <taxon>Tracheophyta</taxon>
        <taxon>Spermatophyta</taxon>
        <taxon>Magnoliopsida</taxon>
        <taxon>Liliopsida</taxon>
        <taxon>Dioscoreales</taxon>
        <taxon>Dioscoreaceae</taxon>
        <taxon>Dioscorea</taxon>
    </lineage>
</organism>
<keyword evidence="5" id="KW-1185">Reference proteome</keyword>
<reference evidence="4" key="1">
    <citation type="submission" date="2021-03" db="EMBL/GenBank/DDBJ databases">
        <authorList>
            <person name="Li Z."/>
            <person name="Yang C."/>
        </authorList>
    </citation>
    <scope>NUCLEOTIDE SEQUENCE</scope>
    <source>
        <strain evidence="4">Dzin_1.0</strain>
        <tissue evidence="4">Leaf</tissue>
    </source>
</reference>
<dbReference type="OrthoDB" id="677165at2759"/>
<dbReference type="Proteomes" id="UP001085076">
    <property type="component" value="Miscellaneous, Linkage group lg03"/>
</dbReference>
<feature type="compositionally biased region" description="Polar residues" evidence="3">
    <location>
        <begin position="375"/>
        <end position="397"/>
    </location>
</feature>
<dbReference type="InterPro" id="IPR015943">
    <property type="entry name" value="WD40/YVTN_repeat-like_dom_sf"/>
</dbReference>
<dbReference type="InterPro" id="IPR036322">
    <property type="entry name" value="WD40_repeat_dom_sf"/>
</dbReference>
<dbReference type="Gene3D" id="2.130.10.10">
    <property type="entry name" value="YVTN repeat-like/Quinoprotein amine dehydrogenase"/>
    <property type="match status" value="2"/>
</dbReference>
<accession>A0A9D5CV65</accession>
<evidence type="ECO:0000313" key="5">
    <source>
        <dbReference type="Proteomes" id="UP001085076"/>
    </source>
</evidence>
<evidence type="ECO:0000256" key="1">
    <source>
        <dbReference type="ARBA" id="ARBA00022574"/>
    </source>
</evidence>
<evidence type="ECO:0000313" key="4">
    <source>
        <dbReference type="EMBL" id="KAJ0979858.1"/>
    </source>
</evidence>
<evidence type="ECO:0000256" key="3">
    <source>
        <dbReference type="SAM" id="MobiDB-lite"/>
    </source>
</evidence>
<reference evidence="4" key="2">
    <citation type="journal article" date="2022" name="Hortic Res">
        <title>The genome of Dioscorea zingiberensis sheds light on the biosynthesis, origin and evolution of the medicinally important diosgenin saponins.</title>
        <authorList>
            <person name="Li Y."/>
            <person name="Tan C."/>
            <person name="Li Z."/>
            <person name="Guo J."/>
            <person name="Li S."/>
            <person name="Chen X."/>
            <person name="Wang C."/>
            <person name="Dai X."/>
            <person name="Yang H."/>
            <person name="Song W."/>
            <person name="Hou L."/>
            <person name="Xu J."/>
            <person name="Tong Z."/>
            <person name="Xu A."/>
            <person name="Yuan X."/>
            <person name="Wang W."/>
            <person name="Yang Q."/>
            <person name="Chen L."/>
            <person name="Sun Z."/>
            <person name="Wang K."/>
            <person name="Pan B."/>
            <person name="Chen J."/>
            <person name="Bao Y."/>
            <person name="Liu F."/>
            <person name="Qi X."/>
            <person name="Gang D.R."/>
            <person name="Wen J."/>
            <person name="Li J."/>
        </authorList>
    </citation>
    <scope>NUCLEOTIDE SEQUENCE</scope>
    <source>
        <strain evidence="4">Dzin_1.0</strain>
    </source>
</reference>
<protein>
    <submittedName>
        <fullName evidence="4">Uncharacterized protein</fullName>
    </submittedName>
</protein>
<dbReference type="InterPro" id="IPR019775">
    <property type="entry name" value="WD40_repeat_CS"/>
</dbReference>
<gene>
    <name evidence="4" type="ORF">J5N97_015332</name>
</gene>
<dbReference type="SUPFAM" id="SSF50978">
    <property type="entry name" value="WD40 repeat-like"/>
    <property type="match status" value="1"/>
</dbReference>
<dbReference type="Pfam" id="PF00400">
    <property type="entry name" value="WD40"/>
    <property type="match status" value="2"/>
</dbReference>
<evidence type="ECO:0000256" key="2">
    <source>
        <dbReference type="ARBA" id="ARBA00022737"/>
    </source>
</evidence>
<keyword evidence="2" id="KW-0677">Repeat</keyword>
<proteinExistence type="predicted"/>
<dbReference type="PANTHER" id="PTHR44083:SF2">
    <property type="entry name" value="TOPLESS-RELATED PROTEIN 3"/>
    <property type="match status" value="1"/>
</dbReference>
<feature type="region of interest" description="Disordered" evidence="3">
    <location>
        <begin position="372"/>
        <end position="408"/>
    </location>
</feature>
<dbReference type="PANTHER" id="PTHR44083">
    <property type="entry name" value="TOPLESS-RELATED PROTEIN 1-RELATED"/>
    <property type="match status" value="1"/>
</dbReference>
<dbReference type="GO" id="GO:0006355">
    <property type="term" value="P:regulation of DNA-templated transcription"/>
    <property type="evidence" value="ECO:0007669"/>
    <property type="project" value="InterPro"/>
</dbReference>
<dbReference type="PROSITE" id="PS00678">
    <property type="entry name" value="WD_REPEATS_1"/>
    <property type="match status" value="1"/>
</dbReference>
<name>A0A9D5CV65_9LILI</name>
<dbReference type="AlphaFoldDB" id="A0A9D5CV65"/>
<dbReference type="InterPro" id="IPR001680">
    <property type="entry name" value="WD40_rpt"/>
</dbReference>
<dbReference type="EMBL" id="JAGGNH010000003">
    <property type="protein sequence ID" value="KAJ0979858.1"/>
    <property type="molecule type" value="Genomic_DNA"/>
</dbReference>